<evidence type="ECO:0000256" key="3">
    <source>
        <dbReference type="ARBA" id="ARBA00023015"/>
    </source>
</evidence>
<dbReference type="AlphaFoldDB" id="A0A9W4DLR0"/>
<dbReference type="SMART" id="SM00862">
    <property type="entry name" value="Trans_reg_C"/>
    <property type="match status" value="1"/>
</dbReference>
<dbReference type="InterPro" id="IPR016032">
    <property type="entry name" value="Sig_transdc_resp-reg_C-effctor"/>
</dbReference>
<keyword evidence="5" id="KW-0804">Transcription</keyword>
<dbReference type="PRINTS" id="PR00364">
    <property type="entry name" value="DISEASERSIST"/>
</dbReference>
<keyword evidence="9" id="KW-1185">Reference proteome</keyword>
<dbReference type="SUPFAM" id="SSF48452">
    <property type="entry name" value="TPR-like"/>
    <property type="match status" value="3"/>
</dbReference>
<evidence type="ECO:0000259" key="7">
    <source>
        <dbReference type="SMART" id="SM01043"/>
    </source>
</evidence>
<name>A0A9W4DLR0_9ACTN</name>
<dbReference type="Pfam" id="PF03704">
    <property type="entry name" value="BTAD"/>
    <property type="match status" value="1"/>
</dbReference>
<protein>
    <submittedName>
        <fullName evidence="8">DNA-binding transcriptional activator of the SARP family</fullName>
    </submittedName>
</protein>
<dbReference type="GO" id="GO:0000160">
    <property type="term" value="P:phosphorelay signal transduction system"/>
    <property type="evidence" value="ECO:0007669"/>
    <property type="project" value="UniProtKB-KW"/>
</dbReference>
<evidence type="ECO:0000256" key="4">
    <source>
        <dbReference type="ARBA" id="ARBA00023125"/>
    </source>
</evidence>
<dbReference type="InterPro" id="IPR019734">
    <property type="entry name" value="TPR_rpt"/>
</dbReference>
<evidence type="ECO:0000256" key="2">
    <source>
        <dbReference type="ARBA" id="ARBA00023012"/>
    </source>
</evidence>
<comment type="similarity">
    <text evidence="1">Belongs to the AfsR/DnrI/RedD regulatory family.</text>
</comment>
<evidence type="ECO:0000259" key="6">
    <source>
        <dbReference type="SMART" id="SM00862"/>
    </source>
</evidence>
<dbReference type="InterPro" id="IPR001867">
    <property type="entry name" value="OmpR/PhoB-type_DNA-bd"/>
</dbReference>
<evidence type="ECO:0000313" key="9">
    <source>
        <dbReference type="Proteomes" id="UP001152519"/>
    </source>
</evidence>
<feature type="domain" description="OmpR/PhoB-type" evidence="6">
    <location>
        <begin position="17"/>
        <end position="89"/>
    </location>
</feature>
<keyword evidence="4 8" id="KW-0238">DNA-binding</keyword>
<dbReference type="SMART" id="SM00028">
    <property type="entry name" value="TPR"/>
    <property type="match status" value="4"/>
</dbReference>
<evidence type="ECO:0000313" key="8">
    <source>
        <dbReference type="EMBL" id="CAG6392499.1"/>
    </source>
</evidence>
<dbReference type="Pfam" id="PF13424">
    <property type="entry name" value="TPR_12"/>
    <property type="match status" value="1"/>
</dbReference>
<dbReference type="SMART" id="SM01043">
    <property type="entry name" value="BTAD"/>
    <property type="match status" value="1"/>
</dbReference>
<dbReference type="Gene3D" id="1.25.40.10">
    <property type="entry name" value="Tetratricopeptide repeat domain"/>
    <property type="match status" value="3"/>
</dbReference>
<proteinExistence type="inferred from homology"/>
<gene>
    <name evidence="8" type="ORF">SCOCK_170057</name>
</gene>
<comment type="caution">
    <text evidence="8">The sequence shown here is derived from an EMBL/GenBank/DDBJ whole genome shotgun (WGS) entry which is preliminary data.</text>
</comment>
<dbReference type="InterPro" id="IPR011990">
    <property type="entry name" value="TPR-like_helical_dom_sf"/>
</dbReference>
<dbReference type="SUPFAM" id="SSF46894">
    <property type="entry name" value="C-terminal effector domain of the bipartite response regulators"/>
    <property type="match status" value="1"/>
</dbReference>
<dbReference type="InterPro" id="IPR005158">
    <property type="entry name" value="BTAD"/>
</dbReference>
<organism evidence="8 9">
    <name type="scientific">Actinacidiphila cocklensis</name>
    <dbReference type="NCBI Taxonomy" id="887465"/>
    <lineage>
        <taxon>Bacteria</taxon>
        <taxon>Bacillati</taxon>
        <taxon>Actinomycetota</taxon>
        <taxon>Actinomycetes</taxon>
        <taxon>Kitasatosporales</taxon>
        <taxon>Streptomycetaceae</taxon>
        <taxon>Actinacidiphila</taxon>
    </lineage>
</organism>
<dbReference type="Gene3D" id="1.10.10.10">
    <property type="entry name" value="Winged helix-like DNA-binding domain superfamily/Winged helix DNA-binding domain"/>
    <property type="match status" value="1"/>
</dbReference>
<dbReference type="InterPro" id="IPR036388">
    <property type="entry name" value="WH-like_DNA-bd_sf"/>
</dbReference>
<dbReference type="InterPro" id="IPR027417">
    <property type="entry name" value="P-loop_NTPase"/>
</dbReference>
<sequence>MLIRLLGPVEVERSGQSRPVRPPQVALALAALAWEAGRVVPVESLLARIWGEAVPPGARRTLHTVITRIRHDVLADDGAVVRRVGGYLLDVKESAVDVLCFRGLAKEAAAAPDPAPPLGEALALWRGDPLTGLPGEWAERARHRMRDERKETQLRWARTVTGSDPVAAATALSPLAEEHPLDELLAAALIEALHACGRTAEALAHFARVRRTLAGELGVEPGTSLQQVHRMLLRSDGAAEPVRPVPLQLPVGLRHFVGRSAELARLAAITADEHPAAAAVCAISGPPGVGKSSVALRWAHLQRNRFPGGQLYADLSTVDPADAAVVLPRFLAGLGVPEAQVPSGFEAQIGLYRSLLADRRVLVVLDNAHGASQVRPLVAAGSGCLTLVTSRSELSGLAVTAGAHLLQLDVMPDADAHHLLAAWLGQARLAAEPAAADLIIRRCGRLPLALAIVAAQLSRRTDLPLAEVAADLEQTDTDLEPFAHSDPAIDLRRVFWRSYRELSAAGARLFRRLGQHPGPHLSLSAAASLAGLPVEHTRELTAHLSGANLVETHPPGRLHLHALLRVYAVEKGLSADSLAERQAAVRRLLDHCLHSAGAAGALCYPHRDGLPLAAPEPGAVVERFADHAEALRWYADESVAVPALLAMATGAGLDRHAWQLACSFAEFMQRRGLWEETLRVHAVALPAAQRLGDSLGEAHCRNNTARALVRLGRDREAVEQFERAIELYEDLGEPALQAYVLLGLAGPLSRERPSRALGPTLRARELFLQAGDSVAAARALNNAGWLRAHEGEYEAALDACRRAQRILADLKCPDGEGHAWDSIAYILDARGDTAGAVAGFERAAELFHGCDDLHPAAETLVRLGETHVRAGDPAAAAAAWQRAADFHEALGDAQADRVRVRVAALRAPQAVGARRTAGR</sequence>
<dbReference type="GO" id="GO:0003677">
    <property type="term" value="F:DNA binding"/>
    <property type="evidence" value="ECO:0007669"/>
    <property type="project" value="UniProtKB-KW"/>
</dbReference>
<accession>A0A9W4DLR0</accession>
<dbReference type="Gene3D" id="3.40.50.300">
    <property type="entry name" value="P-loop containing nucleotide triphosphate hydrolases"/>
    <property type="match status" value="1"/>
</dbReference>
<dbReference type="Proteomes" id="UP001152519">
    <property type="component" value="Unassembled WGS sequence"/>
</dbReference>
<evidence type="ECO:0000256" key="1">
    <source>
        <dbReference type="ARBA" id="ARBA00005820"/>
    </source>
</evidence>
<reference evidence="8" key="1">
    <citation type="submission" date="2021-05" db="EMBL/GenBank/DDBJ databases">
        <authorList>
            <person name="Arsene-Ploetze F."/>
        </authorList>
    </citation>
    <scope>NUCLEOTIDE SEQUENCE</scope>
    <source>
        <strain evidence="8">DSM 42138</strain>
    </source>
</reference>
<keyword evidence="2" id="KW-0902">Two-component regulatory system</keyword>
<dbReference type="InterPro" id="IPR051677">
    <property type="entry name" value="AfsR-DnrI-RedD_regulator"/>
</dbReference>
<dbReference type="GO" id="GO:0006355">
    <property type="term" value="P:regulation of DNA-templated transcription"/>
    <property type="evidence" value="ECO:0007669"/>
    <property type="project" value="InterPro"/>
</dbReference>
<dbReference type="GO" id="GO:0043531">
    <property type="term" value="F:ADP binding"/>
    <property type="evidence" value="ECO:0007669"/>
    <property type="project" value="InterPro"/>
</dbReference>
<dbReference type="PANTHER" id="PTHR35807">
    <property type="entry name" value="TRANSCRIPTIONAL REGULATOR REDD-RELATED"/>
    <property type="match status" value="1"/>
</dbReference>
<dbReference type="PANTHER" id="PTHR35807:SF1">
    <property type="entry name" value="TRANSCRIPTIONAL REGULATOR REDD"/>
    <property type="match status" value="1"/>
</dbReference>
<dbReference type="SUPFAM" id="SSF52540">
    <property type="entry name" value="P-loop containing nucleoside triphosphate hydrolases"/>
    <property type="match status" value="1"/>
</dbReference>
<keyword evidence="3" id="KW-0805">Transcription regulation</keyword>
<evidence type="ECO:0000256" key="5">
    <source>
        <dbReference type="ARBA" id="ARBA00023163"/>
    </source>
</evidence>
<feature type="domain" description="Bacterial transcriptional activator" evidence="7">
    <location>
        <begin position="96"/>
        <end position="233"/>
    </location>
</feature>
<dbReference type="EMBL" id="CAJSLV010000045">
    <property type="protein sequence ID" value="CAG6392499.1"/>
    <property type="molecule type" value="Genomic_DNA"/>
</dbReference>